<proteinExistence type="evidence at transcript level"/>
<reference evidence="1" key="2">
    <citation type="submission" date="2012-06" db="EMBL/GenBank/DDBJ databases">
        <authorList>
            <person name="Yu Y."/>
            <person name="Currie J."/>
            <person name="Lomeli R."/>
            <person name="Angelova A."/>
            <person name="Collura K."/>
            <person name="Wissotski M."/>
            <person name="Campos D."/>
            <person name="Kudrna D."/>
            <person name="Golser W."/>
            <person name="Ashely E."/>
            <person name="Descour A."/>
            <person name="Fernandes J."/>
            <person name="Soderlund C."/>
            <person name="Walbot V."/>
        </authorList>
    </citation>
    <scope>NUCLEOTIDE SEQUENCE</scope>
    <source>
        <strain evidence="1">B73</strain>
    </source>
</reference>
<name>C4IZ59_MAIZE</name>
<sequence>MPECPPNGELCKASTMRCCRCVSSPTQMRSLYRSRPSCRVKLGTAAGSTANLEMRESACLSW</sequence>
<accession>C4IZ59</accession>
<protein>
    <submittedName>
        <fullName evidence="1">Uncharacterized protein</fullName>
    </submittedName>
</protein>
<reference evidence="1" key="1">
    <citation type="journal article" date="2009" name="PLoS Genet.">
        <title>Sequencing, mapping, and analysis of 27,455 maize full-length cDNAs.</title>
        <authorList>
            <person name="Soderlund C."/>
            <person name="Descour A."/>
            <person name="Kudrna D."/>
            <person name="Bomhoff M."/>
            <person name="Boyd L."/>
            <person name="Currie J."/>
            <person name="Angelova A."/>
            <person name="Collura K."/>
            <person name="Wissotski M."/>
            <person name="Ashley E."/>
            <person name="Morrow D."/>
            <person name="Fernandes J."/>
            <person name="Walbot V."/>
            <person name="Yu Y."/>
        </authorList>
    </citation>
    <scope>NUCLEOTIDE SEQUENCE</scope>
    <source>
        <strain evidence="1">B73</strain>
    </source>
</reference>
<organism evidence="1">
    <name type="scientific">Zea mays</name>
    <name type="common">Maize</name>
    <dbReference type="NCBI Taxonomy" id="4577"/>
    <lineage>
        <taxon>Eukaryota</taxon>
        <taxon>Viridiplantae</taxon>
        <taxon>Streptophyta</taxon>
        <taxon>Embryophyta</taxon>
        <taxon>Tracheophyta</taxon>
        <taxon>Spermatophyta</taxon>
        <taxon>Magnoliopsida</taxon>
        <taxon>Liliopsida</taxon>
        <taxon>Poales</taxon>
        <taxon>Poaceae</taxon>
        <taxon>PACMAD clade</taxon>
        <taxon>Panicoideae</taxon>
        <taxon>Andropogonodae</taxon>
        <taxon>Andropogoneae</taxon>
        <taxon>Tripsacinae</taxon>
        <taxon>Zea</taxon>
    </lineage>
</organism>
<dbReference type="AlphaFoldDB" id="C4IZ59"/>
<evidence type="ECO:0000313" key="1">
    <source>
        <dbReference type="EMBL" id="ACR34209.1"/>
    </source>
</evidence>
<dbReference type="EMBL" id="BT083856">
    <property type="protein sequence ID" value="ACR34209.1"/>
    <property type="molecule type" value="mRNA"/>
</dbReference>